<name>A0A9X0YQ72_9FLAO</name>
<dbReference type="InterPro" id="IPR011652">
    <property type="entry name" value="MORN_2"/>
</dbReference>
<dbReference type="EMBL" id="JAGGJQ010000015">
    <property type="protein sequence ID" value="MBP1841724.1"/>
    <property type="molecule type" value="Genomic_DNA"/>
</dbReference>
<comment type="caution">
    <text evidence="1">The sequence shown here is derived from an EMBL/GenBank/DDBJ whole genome shotgun (WGS) entry which is preliminary data.</text>
</comment>
<reference evidence="1" key="1">
    <citation type="submission" date="2021-03" db="EMBL/GenBank/DDBJ databases">
        <title>Genomic Encyclopedia of Type Strains, Phase IV (KMG-IV): sequencing the most valuable type-strain genomes for metagenomic binning, comparative biology and taxonomic classification.</title>
        <authorList>
            <person name="Goeker M."/>
        </authorList>
    </citation>
    <scope>NUCLEOTIDE SEQUENCE</scope>
    <source>
        <strain evidence="1">DSM 15523</strain>
        <strain evidence="2 4">DSM 16476</strain>
    </source>
</reference>
<evidence type="ECO:0000313" key="3">
    <source>
        <dbReference type="Proteomes" id="UP001138672"/>
    </source>
</evidence>
<dbReference type="Proteomes" id="UP001138672">
    <property type="component" value="Unassembled WGS sequence"/>
</dbReference>
<accession>A0A9X0YQ72</accession>
<protein>
    <submittedName>
        <fullName evidence="1">Antitoxin component YwqK of YwqJK toxin-antitoxin module</fullName>
    </submittedName>
</protein>
<dbReference type="Proteomes" id="UP001231587">
    <property type="component" value="Unassembled WGS sequence"/>
</dbReference>
<dbReference type="OrthoDB" id="1445768at2"/>
<evidence type="ECO:0000313" key="1">
    <source>
        <dbReference type="EMBL" id="MBP1841724.1"/>
    </source>
</evidence>
<sequence length="181" mass="21298">MKRNFSIIFLVLIWNLCHSQHSERFLELVNDLEEISCKTDTTYYKNGNINWIICWTTYIYNSEEYSTGTGRMIHYYKNGQIASESYLGKYGNTLSWNGFDRNGNKTIESVTTEIDSDAKNLNEFFDSPAETKFKRYNRLYKCSGKLGNCYLYKEGKRVNGKKNGIWTTYYANGEIKKEKEY</sequence>
<evidence type="ECO:0000313" key="2">
    <source>
        <dbReference type="EMBL" id="MDQ0337202.1"/>
    </source>
</evidence>
<dbReference type="AlphaFoldDB" id="A0A9X0YQ72"/>
<dbReference type="Pfam" id="PF07661">
    <property type="entry name" value="MORN_2"/>
    <property type="match status" value="2"/>
</dbReference>
<gene>
    <name evidence="1" type="ORF">J2Z56_003662</name>
    <name evidence="2" type="ORF">J2Z57_003664</name>
</gene>
<dbReference type="EMBL" id="JAUSUU010000016">
    <property type="protein sequence ID" value="MDQ0337202.1"/>
    <property type="molecule type" value="Genomic_DNA"/>
</dbReference>
<organism evidence="1 3">
    <name type="scientific">Formosa algae</name>
    <dbReference type="NCBI Taxonomy" id="225843"/>
    <lineage>
        <taxon>Bacteria</taxon>
        <taxon>Pseudomonadati</taxon>
        <taxon>Bacteroidota</taxon>
        <taxon>Flavobacteriia</taxon>
        <taxon>Flavobacteriales</taxon>
        <taxon>Flavobacteriaceae</taxon>
        <taxon>Formosa</taxon>
    </lineage>
</organism>
<proteinExistence type="predicted"/>
<dbReference type="RefSeq" id="WP_057782703.1">
    <property type="nucleotide sequence ID" value="NZ_JAGGJQ010000015.1"/>
</dbReference>
<keyword evidence="4" id="KW-1185">Reference proteome</keyword>
<evidence type="ECO:0000313" key="4">
    <source>
        <dbReference type="Proteomes" id="UP001231587"/>
    </source>
</evidence>